<accession>A0A9P9WFD1</accession>
<evidence type="ECO:0000256" key="7">
    <source>
        <dbReference type="SAM" id="MobiDB-lite"/>
    </source>
</evidence>
<keyword evidence="3 6" id="KW-0349">Heme</keyword>
<dbReference type="GO" id="GO:0016705">
    <property type="term" value="F:oxidoreductase activity, acting on paired donors, with incorporation or reduction of molecular oxygen"/>
    <property type="evidence" value="ECO:0007669"/>
    <property type="project" value="InterPro"/>
</dbReference>
<evidence type="ECO:0000256" key="1">
    <source>
        <dbReference type="ARBA" id="ARBA00001971"/>
    </source>
</evidence>
<dbReference type="GO" id="GO:0004497">
    <property type="term" value="F:monooxygenase activity"/>
    <property type="evidence" value="ECO:0007669"/>
    <property type="project" value="InterPro"/>
</dbReference>
<dbReference type="PRINTS" id="PR00385">
    <property type="entry name" value="P450"/>
</dbReference>
<name>A0A9P9WFD1_9PEZI</name>
<dbReference type="GO" id="GO:0005506">
    <property type="term" value="F:iron ion binding"/>
    <property type="evidence" value="ECO:0007669"/>
    <property type="project" value="InterPro"/>
</dbReference>
<dbReference type="InterPro" id="IPR050121">
    <property type="entry name" value="Cytochrome_P450_monoxygenase"/>
</dbReference>
<feature type="region of interest" description="Disordered" evidence="7">
    <location>
        <begin position="476"/>
        <end position="495"/>
    </location>
</feature>
<dbReference type="InterPro" id="IPR036396">
    <property type="entry name" value="Cyt_P450_sf"/>
</dbReference>
<dbReference type="InterPro" id="IPR001128">
    <property type="entry name" value="Cyt_P450"/>
</dbReference>
<dbReference type="AlphaFoldDB" id="A0A9P9WFD1"/>
<keyword evidence="10" id="KW-1185">Reference proteome</keyword>
<dbReference type="Proteomes" id="UP000829685">
    <property type="component" value="Unassembled WGS sequence"/>
</dbReference>
<evidence type="ECO:0000313" key="9">
    <source>
        <dbReference type="EMBL" id="KAI1860441.1"/>
    </source>
</evidence>
<proteinExistence type="inferred from homology"/>
<organism evidence="9 10">
    <name type="scientific">Neoarthrinium moseri</name>
    <dbReference type="NCBI Taxonomy" id="1658444"/>
    <lineage>
        <taxon>Eukaryota</taxon>
        <taxon>Fungi</taxon>
        <taxon>Dikarya</taxon>
        <taxon>Ascomycota</taxon>
        <taxon>Pezizomycotina</taxon>
        <taxon>Sordariomycetes</taxon>
        <taxon>Xylariomycetidae</taxon>
        <taxon>Amphisphaeriales</taxon>
        <taxon>Apiosporaceae</taxon>
        <taxon>Neoarthrinium</taxon>
    </lineage>
</organism>
<feature type="transmembrane region" description="Helical" evidence="8">
    <location>
        <begin position="21"/>
        <end position="40"/>
    </location>
</feature>
<dbReference type="GO" id="GO:0020037">
    <property type="term" value="F:heme binding"/>
    <property type="evidence" value="ECO:0007669"/>
    <property type="project" value="InterPro"/>
</dbReference>
<gene>
    <name evidence="9" type="ORF">JX265_009840</name>
</gene>
<dbReference type="PANTHER" id="PTHR24305:SF232">
    <property type="entry name" value="P450, PUTATIVE (EUROFUNG)-RELATED"/>
    <property type="match status" value="1"/>
</dbReference>
<dbReference type="InterPro" id="IPR002401">
    <property type="entry name" value="Cyt_P450_E_grp-I"/>
</dbReference>
<evidence type="ECO:0000256" key="6">
    <source>
        <dbReference type="PIRSR" id="PIRSR602401-1"/>
    </source>
</evidence>
<feature type="binding site" description="axial binding residue" evidence="6">
    <location>
        <position position="547"/>
    </location>
    <ligand>
        <name>heme</name>
        <dbReference type="ChEBI" id="CHEBI:30413"/>
    </ligand>
    <ligandPart>
        <name>Fe</name>
        <dbReference type="ChEBI" id="CHEBI:18248"/>
    </ligandPart>
</feature>
<keyword evidence="8" id="KW-0812">Transmembrane</keyword>
<comment type="caution">
    <text evidence="9">The sequence shown here is derived from an EMBL/GenBank/DDBJ whole genome shotgun (WGS) entry which is preliminary data.</text>
</comment>
<keyword evidence="4 6" id="KW-0479">Metal-binding</keyword>
<dbReference type="PANTHER" id="PTHR24305">
    <property type="entry name" value="CYTOCHROME P450"/>
    <property type="match status" value="1"/>
</dbReference>
<dbReference type="Pfam" id="PF00067">
    <property type="entry name" value="p450"/>
    <property type="match status" value="2"/>
</dbReference>
<dbReference type="EMBL" id="JAFIMR010000031">
    <property type="protein sequence ID" value="KAI1860441.1"/>
    <property type="molecule type" value="Genomic_DNA"/>
</dbReference>
<evidence type="ECO:0000313" key="10">
    <source>
        <dbReference type="Proteomes" id="UP000829685"/>
    </source>
</evidence>
<evidence type="ECO:0000256" key="3">
    <source>
        <dbReference type="ARBA" id="ARBA00022617"/>
    </source>
</evidence>
<keyword evidence="8" id="KW-0472">Membrane</keyword>
<dbReference type="Gene3D" id="1.10.630.10">
    <property type="entry name" value="Cytochrome P450"/>
    <property type="match status" value="1"/>
</dbReference>
<sequence>MSQLILHNAPFLANNYDDLKSLGFLLVTTILCGYLIYQWALPKPIPGIPHNKASARRLLGDIPDLIETTSSSDLTLLNWMHNRVAAHNSPIIQVFVRPFGKPFVVVADFREAQDVNMRRKEFDRSPIMHEFFKGIIPNHHIHEQTNAVWKAHRRLLQDLMSPPFLNKVAAPAIYTDASNLIRLWELKASIADGRPFEITKDVHEAVLDAVLGFAFGPSLKARATLPNAELLGGLSTEEIQKLRGEDHLTSGDAQISFPKASPDDLIRTLLDSTDSLADIHGSPVPQLRWHLVTKWKPRFRRALRMKNRILAQELQKAVERMGSAHSGARSAVEHMIERERKLAENDGRAPEYVSPVMVDETFGFIVAGHDTSSTEISWACKILADHPKPQTRLRSKLQAAYTKAVQENRSPSIDEITGMQIPYLDAIIEELLRYSGTVPMVDRQAINDTEILGFPVPKGTTVTFLSMGPSMMSPGFEVDESKRSESSQNAMRDGKGRAWDPNDIGLFKPERWLVPTPSGNKKGGDESWQFDATAGPQLAFGLGTRSCYGKRLAYVELRVLLTLVIWNFVLLPCPKKLSGYAAVAGITHRPTQCFVRLRKVELK</sequence>
<evidence type="ECO:0000256" key="5">
    <source>
        <dbReference type="ARBA" id="ARBA00023004"/>
    </source>
</evidence>
<keyword evidence="8" id="KW-1133">Transmembrane helix</keyword>
<evidence type="ECO:0000256" key="8">
    <source>
        <dbReference type="SAM" id="Phobius"/>
    </source>
</evidence>
<comment type="cofactor">
    <cofactor evidence="1 6">
        <name>heme</name>
        <dbReference type="ChEBI" id="CHEBI:30413"/>
    </cofactor>
</comment>
<dbReference type="SUPFAM" id="SSF48264">
    <property type="entry name" value="Cytochrome P450"/>
    <property type="match status" value="1"/>
</dbReference>
<protein>
    <recommendedName>
        <fullName evidence="11">Cytochrome P450</fullName>
    </recommendedName>
</protein>
<comment type="similarity">
    <text evidence="2">Belongs to the cytochrome P450 family.</text>
</comment>
<dbReference type="PRINTS" id="PR00463">
    <property type="entry name" value="EP450I"/>
</dbReference>
<evidence type="ECO:0000256" key="4">
    <source>
        <dbReference type="ARBA" id="ARBA00022723"/>
    </source>
</evidence>
<keyword evidence="5 6" id="KW-0408">Iron</keyword>
<reference evidence="9" key="1">
    <citation type="submission" date="2021-03" db="EMBL/GenBank/DDBJ databases">
        <title>Revisited historic fungal species revealed as producer of novel bioactive compounds through whole genome sequencing and comparative genomics.</title>
        <authorList>
            <person name="Vignolle G.A."/>
            <person name="Hochenegger N."/>
            <person name="Mach R.L."/>
            <person name="Mach-Aigner A.R."/>
            <person name="Javad Rahimi M."/>
            <person name="Salim K.A."/>
            <person name="Chan C.M."/>
            <person name="Lim L.B.L."/>
            <person name="Cai F."/>
            <person name="Druzhinina I.S."/>
            <person name="U'Ren J.M."/>
            <person name="Derntl C."/>
        </authorList>
    </citation>
    <scope>NUCLEOTIDE SEQUENCE</scope>
    <source>
        <strain evidence="9">TUCIM 5799</strain>
    </source>
</reference>
<evidence type="ECO:0000256" key="2">
    <source>
        <dbReference type="ARBA" id="ARBA00010617"/>
    </source>
</evidence>
<evidence type="ECO:0008006" key="11">
    <source>
        <dbReference type="Google" id="ProtNLM"/>
    </source>
</evidence>